<accession>A0ACB7I3N3</accession>
<name>A0ACB7I3N3_MANES</name>
<organism evidence="1 2">
    <name type="scientific">Manihot esculenta</name>
    <name type="common">Cassava</name>
    <name type="synonym">Jatropha manihot</name>
    <dbReference type="NCBI Taxonomy" id="3983"/>
    <lineage>
        <taxon>Eukaryota</taxon>
        <taxon>Viridiplantae</taxon>
        <taxon>Streptophyta</taxon>
        <taxon>Embryophyta</taxon>
        <taxon>Tracheophyta</taxon>
        <taxon>Spermatophyta</taxon>
        <taxon>Magnoliopsida</taxon>
        <taxon>eudicotyledons</taxon>
        <taxon>Gunneridae</taxon>
        <taxon>Pentapetalae</taxon>
        <taxon>rosids</taxon>
        <taxon>fabids</taxon>
        <taxon>Malpighiales</taxon>
        <taxon>Euphorbiaceae</taxon>
        <taxon>Crotonoideae</taxon>
        <taxon>Manihoteae</taxon>
        <taxon>Manihot</taxon>
    </lineage>
</organism>
<proteinExistence type="predicted"/>
<evidence type="ECO:0000313" key="2">
    <source>
        <dbReference type="Proteomes" id="UP000091857"/>
    </source>
</evidence>
<dbReference type="Proteomes" id="UP000091857">
    <property type="component" value="Chromosome 3"/>
</dbReference>
<protein>
    <submittedName>
        <fullName evidence="1">Uncharacterized protein</fullName>
    </submittedName>
</protein>
<sequence>MEVSKENQEISEMAEVKLHGRWPSPYSYRVLWALKLKAIPYEYVDEDLSNKSPLLLQYNPIHKKIPVLVHGGNPICESMIILEYLDETWPENPLLPSDPYERAVARFWVKFIEDKDSLALMVYGTSEEEQEKAVKNSLEMLKIIEEHALGEKKYFGGDKIGMVDIACGLIAHWLGVVEEVVGIKLLEPHKFPKLHAWTKNFKEAPIIKDNLPNRDDMLVFFKQAREKMLASA</sequence>
<dbReference type="EMBL" id="CM004389">
    <property type="protein sequence ID" value="KAG8658488.1"/>
    <property type="molecule type" value="Genomic_DNA"/>
</dbReference>
<gene>
    <name evidence="1" type="ORF">MANES_03G155300v8</name>
</gene>
<keyword evidence="2" id="KW-1185">Reference proteome</keyword>
<reference evidence="2" key="1">
    <citation type="journal article" date="2016" name="Nat. Biotechnol.">
        <title>Sequencing wild and cultivated cassava and related species reveals extensive interspecific hybridization and genetic diversity.</title>
        <authorList>
            <person name="Bredeson J.V."/>
            <person name="Lyons J.B."/>
            <person name="Prochnik S.E."/>
            <person name="Wu G.A."/>
            <person name="Ha C.M."/>
            <person name="Edsinger-Gonzales E."/>
            <person name="Grimwood J."/>
            <person name="Schmutz J."/>
            <person name="Rabbi I.Y."/>
            <person name="Egesi C."/>
            <person name="Nauluvula P."/>
            <person name="Lebot V."/>
            <person name="Ndunguru J."/>
            <person name="Mkamilo G."/>
            <person name="Bart R.S."/>
            <person name="Setter T.L."/>
            <person name="Gleadow R.M."/>
            <person name="Kulakow P."/>
            <person name="Ferguson M.E."/>
            <person name="Rounsley S."/>
            <person name="Rokhsar D.S."/>
        </authorList>
    </citation>
    <scope>NUCLEOTIDE SEQUENCE [LARGE SCALE GENOMIC DNA]</scope>
    <source>
        <strain evidence="2">cv. AM560-2</strain>
    </source>
</reference>
<evidence type="ECO:0000313" key="1">
    <source>
        <dbReference type="EMBL" id="KAG8658488.1"/>
    </source>
</evidence>
<comment type="caution">
    <text evidence="1">The sequence shown here is derived from an EMBL/GenBank/DDBJ whole genome shotgun (WGS) entry which is preliminary data.</text>
</comment>